<comment type="similarity">
    <text evidence="1">Belongs to the glycosyl hydrolase 25 family.</text>
</comment>
<dbReference type="PANTHER" id="PTHR34135:SF2">
    <property type="entry name" value="LYSOZYME"/>
    <property type="match status" value="1"/>
</dbReference>
<protein>
    <submittedName>
        <fullName evidence="2">Lysozyme M1</fullName>
        <ecNumber evidence="2">3.2.1.17</ecNumber>
    </submittedName>
</protein>
<gene>
    <name evidence="2" type="ordered locus">RSal33209_1345</name>
</gene>
<name>A9WN83_RENSM</name>
<organism evidence="2 3">
    <name type="scientific">Renibacterium salmoninarum (strain ATCC 33209 / DSM 20767 / JCM 11484 / NBRC 15589 / NCIMB 2235)</name>
    <dbReference type="NCBI Taxonomy" id="288705"/>
    <lineage>
        <taxon>Bacteria</taxon>
        <taxon>Bacillati</taxon>
        <taxon>Actinomycetota</taxon>
        <taxon>Actinomycetes</taxon>
        <taxon>Micrococcales</taxon>
        <taxon>Micrococcaceae</taxon>
        <taxon>Renibacterium</taxon>
    </lineage>
</organism>
<evidence type="ECO:0000313" key="3">
    <source>
        <dbReference type="Proteomes" id="UP000002007"/>
    </source>
</evidence>
<dbReference type="InterPro" id="IPR002053">
    <property type="entry name" value="Glyco_hydro_25"/>
</dbReference>
<dbReference type="InterPro" id="IPR017853">
    <property type="entry name" value="GH"/>
</dbReference>
<dbReference type="SUPFAM" id="SSF51445">
    <property type="entry name" value="(Trans)glycosidases"/>
    <property type="match status" value="1"/>
</dbReference>
<dbReference type="eggNOG" id="COG3757">
    <property type="taxonomic scope" value="Bacteria"/>
</dbReference>
<dbReference type="HOGENOM" id="CLU_2384084_0_0_11"/>
<dbReference type="GO" id="GO:0016052">
    <property type="term" value="P:carbohydrate catabolic process"/>
    <property type="evidence" value="ECO:0007669"/>
    <property type="project" value="TreeGrafter"/>
</dbReference>
<dbReference type="Proteomes" id="UP000002007">
    <property type="component" value="Chromosome"/>
</dbReference>
<keyword evidence="2" id="KW-0326">Glycosidase</keyword>
<dbReference type="GO" id="GO:0003796">
    <property type="term" value="F:lysozyme activity"/>
    <property type="evidence" value="ECO:0007669"/>
    <property type="project" value="UniProtKB-EC"/>
</dbReference>
<dbReference type="PANTHER" id="PTHR34135">
    <property type="entry name" value="LYSOZYME"/>
    <property type="match status" value="1"/>
</dbReference>
<keyword evidence="3" id="KW-1185">Reference proteome</keyword>
<keyword evidence="2" id="KW-0378">Hydrolase</keyword>
<sequence>MIRGAYHFAQPNQSSGANQAQVFIQSGGGWSADGMTLPGVLDLEFNNGKDGTNRCFSQTSAQLTAWSSDFFSTYKAKTGRESVNRPGVSGDFLV</sequence>
<dbReference type="Pfam" id="PF01183">
    <property type="entry name" value="Glyco_hydro_25"/>
    <property type="match status" value="1"/>
</dbReference>
<dbReference type="EC" id="3.2.1.17" evidence="2"/>
<dbReference type="KEGG" id="rsa:RSal33209_1345"/>
<dbReference type="EMBL" id="CP000910">
    <property type="protein sequence ID" value="ABY23082.1"/>
    <property type="molecule type" value="Genomic_DNA"/>
</dbReference>
<proteinExistence type="inferred from homology"/>
<dbReference type="Gene3D" id="3.20.20.80">
    <property type="entry name" value="Glycosidases"/>
    <property type="match status" value="1"/>
</dbReference>
<accession>A9WN83</accession>
<evidence type="ECO:0000256" key="1">
    <source>
        <dbReference type="ARBA" id="ARBA00010646"/>
    </source>
</evidence>
<dbReference type="GO" id="GO:0009253">
    <property type="term" value="P:peptidoglycan catabolic process"/>
    <property type="evidence" value="ECO:0007669"/>
    <property type="project" value="InterPro"/>
</dbReference>
<dbReference type="GO" id="GO:0016998">
    <property type="term" value="P:cell wall macromolecule catabolic process"/>
    <property type="evidence" value="ECO:0007669"/>
    <property type="project" value="InterPro"/>
</dbReference>
<dbReference type="STRING" id="288705.RSal33209_1345"/>
<dbReference type="PROSITE" id="PS51904">
    <property type="entry name" value="GLYCOSYL_HYDROL_F25_2"/>
    <property type="match status" value="1"/>
</dbReference>
<evidence type="ECO:0000313" key="2">
    <source>
        <dbReference type="EMBL" id="ABY23082.1"/>
    </source>
</evidence>
<dbReference type="AlphaFoldDB" id="A9WN83"/>
<reference evidence="3" key="1">
    <citation type="journal article" date="2008" name="J. Bacteriol.">
        <title>Genome sequence of the fish pathogen Renibacterium salmoninarum suggests reductive evolution away from an environmental Arthrobacter ancestor.</title>
        <authorList>
            <person name="Wiens G.D."/>
            <person name="Rockey D.D."/>
            <person name="Wu Z."/>
            <person name="Chang J."/>
            <person name="Levy R."/>
            <person name="Crane S."/>
            <person name="Chen D.S."/>
            <person name="Capri G.R."/>
            <person name="Burnett J.R."/>
            <person name="Sudheesh P.S."/>
            <person name="Schipma M.J."/>
            <person name="Burd H."/>
            <person name="Bhattacharyya A."/>
            <person name="Rhodes L.D."/>
            <person name="Kaul R."/>
            <person name="Strom M.S."/>
        </authorList>
    </citation>
    <scope>NUCLEOTIDE SEQUENCE [LARGE SCALE GENOMIC DNA]</scope>
    <source>
        <strain evidence="3">ATCC 33209 / DSM 20767 / JCM 11484 / NBRC 15589 / NCIMB 2235</strain>
    </source>
</reference>